<accession>A0A835HH23</accession>
<reference evidence="3 4" key="1">
    <citation type="submission" date="2020-10" db="EMBL/GenBank/DDBJ databases">
        <title>The Coptis chinensis genome and diversification of protoberbering-type alkaloids.</title>
        <authorList>
            <person name="Wang B."/>
            <person name="Shu S."/>
            <person name="Song C."/>
            <person name="Liu Y."/>
        </authorList>
    </citation>
    <scope>NUCLEOTIDE SEQUENCE [LARGE SCALE GENOMIC DNA]</scope>
    <source>
        <strain evidence="3">HL-2020</strain>
        <tissue evidence="3">Leaf</tissue>
    </source>
</reference>
<evidence type="ECO:0000256" key="1">
    <source>
        <dbReference type="SAM" id="MobiDB-lite"/>
    </source>
</evidence>
<feature type="region of interest" description="Disordered" evidence="1">
    <location>
        <begin position="33"/>
        <end position="88"/>
    </location>
</feature>
<dbReference type="Proteomes" id="UP000631114">
    <property type="component" value="Unassembled WGS sequence"/>
</dbReference>
<evidence type="ECO:0000259" key="2">
    <source>
        <dbReference type="PROSITE" id="PS50846"/>
    </source>
</evidence>
<sequence>MTRMKGVDLFCASQASTAICMSMDQRSIVQQSGRAIDRHNPHLREVRRSRSMNQSSSQPPTETLPYHQKSRKSTSSKPSDLFTPPGSSRYLLSNTPRPFFDVFDPLSALVPIEKTKPASVISSTESAAAAKLSSSTRRNNQVVVLRVSLHCKGCEGKVRKHISRMEGVTSFSIDFATKKVTVVGDVTPLSVLASVSRVKNAQLWPSSSVSPLSVGSTH</sequence>
<organism evidence="3 4">
    <name type="scientific">Coptis chinensis</name>
    <dbReference type="NCBI Taxonomy" id="261450"/>
    <lineage>
        <taxon>Eukaryota</taxon>
        <taxon>Viridiplantae</taxon>
        <taxon>Streptophyta</taxon>
        <taxon>Embryophyta</taxon>
        <taxon>Tracheophyta</taxon>
        <taxon>Spermatophyta</taxon>
        <taxon>Magnoliopsida</taxon>
        <taxon>Ranunculales</taxon>
        <taxon>Ranunculaceae</taxon>
        <taxon>Coptidoideae</taxon>
        <taxon>Coptis</taxon>
    </lineage>
</organism>
<dbReference type="AlphaFoldDB" id="A0A835HH23"/>
<evidence type="ECO:0000313" key="3">
    <source>
        <dbReference type="EMBL" id="KAF9598008.1"/>
    </source>
</evidence>
<feature type="domain" description="HMA" evidence="2">
    <location>
        <begin position="140"/>
        <end position="206"/>
    </location>
</feature>
<protein>
    <recommendedName>
        <fullName evidence="2">HMA domain-containing protein</fullName>
    </recommendedName>
</protein>
<dbReference type="Gene3D" id="3.30.70.100">
    <property type="match status" value="1"/>
</dbReference>
<dbReference type="EMBL" id="JADFTS010000007">
    <property type="protein sequence ID" value="KAF9598008.1"/>
    <property type="molecule type" value="Genomic_DNA"/>
</dbReference>
<dbReference type="PANTHER" id="PTHR46119:SF15">
    <property type="entry name" value="PROTEIN SODIUM POTASSIUM ROOT DEFECTIVE 2"/>
    <property type="match status" value="1"/>
</dbReference>
<dbReference type="CDD" id="cd00371">
    <property type="entry name" value="HMA"/>
    <property type="match status" value="1"/>
</dbReference>
<proteinExistence type="predicted"/>
<feature type="compositionally biased region" description="Basic and acidic residues" evidence="1">
    <location>
        <begin position="35"/>
        <end position="48"/>
    </location>
</feature>
<dbReference type="PROSITE" id="PS50846">
    <property type="entry name" value="HMA_2"/>
    <property type="match status" value="1"/>
</dbReference>
<dbReference type="InterPro" id="IPR036163">
    <property type="entry name" value="HMA_dom_sf"/>
</dbReference>
<gene>
    <name evidence="3" type="ORF">IFM89_023580</name>
</gene>
<dbReference type="GO" id="GO:0046872">
    <property type="term" value="F:metal ion binding"/>
    <property type="evidence" value="ECO:0007669"/>
    <property type="project" value="InterPro"/>
</dbReference>
<dbReference type="Pfam" id="PF00403">
    <property type="entry name" value="HMA"/>
    <property type="match status" value="1"/>
</dbReference>
<comment type="caution">
    <text evidence="3">The sequence shown here is derived from an EMBL/GenBank/DDBJ whole genome shotgun (WGS) entry which is preliminary data.</text>
</comment>
<dbReference type="InterPro" id="IPR044526">
    <property type="entry name" value="NAKR1-3"/>
</dbReference>
<dbReference type="OrthoDB" id="689350at2759"/>
<keyword evidence="4" id="KW-1185">Reference proteome</keyword>
<dbReference type="PANTHER" id="PTHR46119">
    <property type="entry name" value="OS08G0405700 PROTEIN"/>
    <property type="match status" value="1"/>
</dbReference>
<dbReference type="InterPro" id="IPR006121">
    <property type="entry name" value="HMA_dom"/>
</dbReference>
<dbReference type="SUPFAM" id="SSF55008">
    <property type="entry name" value="HMA, heavy metal-associated domain"/>
    <property type="match status" value="1"/>
</dbReference>
<evidence type="ECO:0000313" key="4">
    <source>
        <dbReference type="Proteomes" id="UP000631114"/>
    </source>
</evidence>
<name>A0A835HH23_9MAGN</name>